<dbReference type="InterPro" id="IPR041246">
    <property type="entry name" value="Bact_MG10"/>
</dbReference>
<dbReference type="InterPro" id="IPR047565">
    <property type="entry name" value="Alpha-macroglob_thiol-ester_cl"/>
</dbReference>
<evidence type="ECO:0000256" key="2">
    <source>
        <dbReference type="SAM" id="SignalP"/>
    </source>
</evidence>
<dbReference type="Proteomes" id="UP001549749">
    <property type="component" value="Unassembled WGS sequence"/>
</dbReference>
<keyword evidence="5" id="KW-1185">Reference proteome</keyword>
<dbReference type="EMBL" id="JBEXAC010000002">
    <property type="protein sequence ID" value="MET6998584.1"/>
    <property type="molecule type" value="Genomic_DNA"/>
</dbReference>
<dbReference type="PANTHER" id="PTHR40094">
    <property type="entry name" value="ALPHA-2-MACROGLOBULIN HOMOLOG"/>
    <property type="match status" value="1"/>
</dbReference>
<sequence length="2026" mass="228522">MRYFISILTLILIISTTSVMAQSKYDAQWKKVAALEEEGLPKSALEIVNSIYTSAVKDKQAAQQLKALIYQLKYRDVTEDSATLQNLQEMDKQINMASGPSKAILQSMKAELMQRYLNGNRYKLYNRTAVADDAGTDITTWSLPRLQQEISTAYEASLSNVSELQNTAISKYDAIIQEGANSRQLRPTLYDLLAHRALDWYKSGESNINNPANQFELADATAFAPATVFAKHTFTTTDSTSLQYKALLLLQELLRFHEKNKAALLDVDMERVGYMNQVGIMPDKEELYIKALEQQQQTYEGEAGVAGVMYLLAQSYWQQGVQQQENGTANTKSENWVARAKALCEQAIRKAPTSRGAVQCEELLTNIQYKQLALKTEQVNLPGTPFRTLVTYKNINKLYLRVIQIDEAFRSALRTAKNDYRDNRSSYWKLLRDRTPQKSWEQTLTDPKDYMSHRAEIKIDALPLGQYVILASVSPNFALENNPLAAQFVHVSAISYINKGNDYYALDRQTGKPLAGVTLKVWTSDDDYGKRTLLQTVVTNKQGGVSLLPVKRSVNARLEWINKEDVLYLDNYNYLYVNQEQPEPKAKPRTFLFTDRAIYRPGQTLYFKGIVIEKSGNNHAQQVRADYKTTLFLYDNNGTVVDSMKVQTNEYGAYSGKFVLPQGRMNGMFRLEDAAESGQGYFSVEEYKRPKFYVEFEPVKGTYRVGDSITVTGKALAYAGSNIDGAKVKYRVQRQARFPYFWLFRGKGMPYFSAREITQGEIKTDANGAFTVTFPALPDNKISADMKPVFTYTVYADVTDLNGENQSGTQNVSAGYQALQLTINLPERVQAKELDSLHIITQNLNGVFEPATVSMQVKPLQAPYRLIRARYWEEPDQFVMSQEEYVKAFPLDVYKNESDPEHWQRKAAVWQQSATTTESGNVAAGKQKLTPGMYELEVTTKDKFGETVQQKKVFELVDANAGKLSYPAYLWQYDEPKAYAPGDKINMMLGTTARELHVIQTIQQQDKKETVSFLDLSAAVKDIPYKVSETDRGGLSVNFVFVKDNRVYATQQQINVPWDNKTLDIKIAAHRDKLLPGEKEKWSLQIKGYKGTKVAAEMLGGMYDASLDAFRSHSWNLQGLYPSFYGNGNWEGHNNFYAADAEIRYNGKASSRTATPFSYDALNWFGWTGNGPVRIMLRGNRAPAGTDKNRMKEVEVVGYAVQKKSNITGSVTTIADEALVAAPAPQAATAEAKDAGSAGGAAPAMENIAPRKNFQETAFFFPDLRTDKDGNISFEFTVPEALTRWKFLSLAHTKDMSVGSTETSIVTQKPLMVLPNAPRFLREGDNMEFSAKITNLADSTLIGQARLELLDAATMQPVDGWFRNMFPVQHFTAQKGQSTSVSFPLQIPNDFQSALLYRIVAQAGNFSDGEENALPVLTNSMMVTETMPLAVRGDGTHTFKMEKLLHSDTSQTLRQHGVTVEFTSKPVWYAVQALPYLMEYPYQCAEQVFNRFYANTLAAHIVAVTPGIKAVFEKWKTTDTAALISNLAKNEELKSVLLQETPWVMAAKKESEQKQRLSLLFNLQRMQSEGKAAMQQLKDKQLPSGAFPWFTGMWEDRYITQYIVAGVGRLLQLNATDEVDMEMVDKAMAYLDTQLDKDYYNLLHRDKVDMKAQQISQIQIHYLYMRSLFKNRSIPQKIKPAYDYFMSQAARYWVTQDKYAQGMIALALYRAGDKITSAGILKSLKENAIQSPEMGMYWKSNTAGYFWYQAPIEIQSLMVEVFNTLSDDKDAVSDLKTWLLKNKQTNSWHTTKATADACYAMLLGSQQWLAAEPEVSITLGSETISSTTEKAEAGTGYFKKSFDAKAVKPAMGDIKVSMKKSEGQPAWGAVYWQYFEQLDKITAAKTPLVLEKQLFIERNTEKGPVLTKITDGNQLRVGDKVKVQIVLRSDRPMEYVHLKDMRAACFEPTNVISASKWQNGLSYYESTKDASTNFFFSYLPKGTYVFEYTLFVTHLGNFSNGISTVQCMYAPEFSAHSEGIRVKVTE</sequence>
<dbReference type="InterPro" id="IPR002890">
    <property type="entry name" value="MG2"/>
</dbReference>
<evidence type="ECO:0000256" key="1">
    <source>
        <dbReference type="ARBA" id="ARBA00010556"/>
    </source>
</evidence>
<dbReference type="PANTHER" id="PTHR40094:SF1">
    <property type="entry name" value="UBIQUITIN DOMAIN-CONTAINING PROTEIN"/>
    <property type="match status" value="1"/>
</dbReference>
<keyword evidence="2" id="KW-0732">Signal</keyword>
<dbReference type="InterPro" id="IPR008930">
    <property type="entry name" value="Terpenoid_cyclase/PrenylTrfase"/>
</dbReference>
<dbReference type="SMART" id="SM01360">
    <property type="entry name" value="A2M"/>
    <property type="match status" value="1"/>
</dbReference>
<dbReference type="Pfam" id="PF01835">
    <property type="entry name" value="MG2"/>
    <property type="match status" value="1"/>
</dbReference>
<feature type="domain" description="Alpha-2-macroglobulin" evidence="3">
    <location>
        <begin position="1257"/>
        <end position="1347"/>
    </location>
</feature>
<feature type="chain" id="PRO_5047340312" evidence="2">
    <location>
        <begin position="22"/>
        <end position="2026"/>
    </location>
</feature>
<dbReference type="InterPro" id="IPR051802">
    <property type="entry name" value="YfhM-like"/>
</dbReference>
<dbReference type="Gene3D" id="1.50.10.20">
    <property type="match status" value="1"/>
</dbReference>
<comment type="caution">
    <text evidence="4">The sequence shown here is derived from an EMBL/GenBank/DDBJ whole genome shotgun (WGS) entry which is preliminary data.</text>
</comment>
<dbReference type="RefSeq" id="WP_354661228.1">
    <property type="nucleotide sequence ID" value="NZ_JBEXAC010000002.1"/>
</dbReference>
<organism evidence="4 5">
    <name type="scientific">Chitinophaga defluvii</name>
    <dbReference type="NCBI Taxonomy" id="3163343"/>
    <lineage>
        <taxon>Bacteria</taxon>
        <taxon>Pseudomonadati</taxon>
        <taxon>Bacteroidota</taxon>
        <taxon>Chitinophagia</taxon>
        <taxon>Chitinophagales</taxon>
        <taxon>Chitinophagaceae</taxon>
        <taxon>Chitinophaga</taxon>
    </lineage>
</organism>
<comment type="similarity">
    <text evidence="1">Belongs to the protease inhibitor I39 (alpha-2-macroglobulin) family. Bacterial alpha-2-macroglobulin subfamily.</text>
</comment>
<evidence type="ECO:0000313" key="5">
    <source>
        <dbReference type="Proteomes" id="UP001549749"/>
    </source>
</evidence>
<evidence type="ECO:0000259" key="3">
    <source>
        <dbReference type="SMART" id="SM01360"/>
    </source>
</evidence>
<feature type="signal peptide" evidence="2">
    <location>
        <begin position="1"/>
        <end position="21"/>
    </location>
</feature>
<protein>
    <submittedName>
        <fullName evidence="4">Alpha-2-macroglobulin family protein</fullName>
    </submittedName>
</protein>
<reference evidence="4 5" key="1">
    <citation type="submission" date="2024-06" db="EMBL/GenBank/DDBJ databases">
        <title>Chitinophaga defluvii sp. nov., isolated from municipal sewage.</title>
        <authorList>
            <person name="Zhang L."/>
        </authorList>
    </citation>
    <scope>NUCLEOTIDE SEQUENCE [LARGE SCALE GENOMIC DNA]</scope>
    <source>
        <strain evidence="4 5">H8</strain>
    </source>
</reference>
<dbReference type="Pfam" id="PF17973">
    <property type="entry name" value="bMG10"/>
    <property type="match status" value="1"/>
</dbReference>
<dbReference type="SMART" id="SM01419">
    <property type="entry name" value="Thiol-ester_cl"/>
    <property type="match status" value="1"/>
</dbReference>
<gene>
    <name evidence="4" type="ORF">ABR189_14465</name>
</gene>
<dbReference type="SUPFAM" id="SSF48239">
    <property type="entry name" value="Terpenoid cyclases/Protein prenyltransferases"/>
    <property type="match status" value="1"/>
</dbReference>
<accession>A0ABV2T8X0</accession>
<evidence type="ECO:0000313" key="4">
    <source>
        <dbReference type="EMBL" id="MET6998584.1"/>
    </source>
</evidence>
<proteinExistence type="inferred from homology"/>
<dbReference type="Gene3D" id="2.60.40.1930">
    <property type="match status" value="1"/>
</dbReference>
<dbReference type="InterPro" id="IPR001599">
    <property type="entry name" value="Macroglobln_a2"/>
</dbReference>
<name>A0ABV2T8X0_9BACT</name>
<dbReference type="Pfam" id="PF00207">
    <property type="entry name" value="A2M"/>
    <property type="match status" value="1"/>
</dbReference>